<dbReference type="VEuPathDB" id="TrichDB:TRFO_36745"/>
<dbReference type="Proteomes" id="UP000179807">
    <property type="component" value="Unassembled WGS sequence"/>
</dbReference>
<evidence type="ECO:0008006" key="6">
    <source>
        <dbReference type="Google" id="ProtNLM"/>
    </source>
</evidence>
<keyword evidence="1" id="KW-1133">Transmembrane helix</keyword>
<dbReference type="PROSITE" id="PS50112">
    <property type="entry name" value="PAS"/>
    <property type="match status" value="1"/>
</dbReference>
<dbReference type="Pfam" id="PF00211">
    <property type="entry name" value="Guanylate_cyc"/>
    <property type="match status" value="1"/>
</dbReference>
<dbReference type="RefSeq" id="XP_068350266.1">
    <property type="nucleotide sequence ID" value="XM_068511017.1"/>
</dbReference>
<dbReference type="GO" id="GO:0070482">
    <property type="term" value="P:response to oxygen levels"/>
    <property type="evidence" value="ECO:0007669"/>
    <property type="project" value="TreeGrafter"/>
</dbReference>
<dbReference type="GeneID" id="94845721"/>
<feature type="domain" description="Guanylate cyclase" evidence="3">
    <location>
        <begin position="802"/>
        <end position="933"/>
    </location>
</feature>
<dbReference type="GO" id="GO:0019934">
    <property type="term" value="P:cGMP-mediated signaling"/>
    <property type="evidence" value="ECO:0007669"/>
    <property type="project" value="TreeGrafter"/>
</dbReference>
<dbReference type="InterPro" id="IPR000014">
    <property type="entry name" value="PAS"/>
</dbReference>
<dbReference type="Gene3D" id="3.30.70.1230">
    <property type="entry name" value="Nucleotide cyclase"/>
    <property type="match status" value="1"/>
</dbReference>
<gene>
    <name evidence="4" type="ORF">TRFO_36745</name>
</gene>
<accession>A0A1J4JEP0</accession>
<evidence type="ECO:0000259" key="2">
    <source>
        <dbReference type="PROSITE" id="PS50112"/>
    </source>
</evidence>
<dbReference type="SUPFAM" id="SSF55073">
    <property type="entry name" value="Nucleotide cyclase"/>
    <property type="match status" value="1"/>
</dbReference>
<protein>
    <recommendedName>
        <fullName evidence="6">Guanylate cyclase domain-containing protein</fullName>
    </recommendedName>
</protein>
<dbReference type="SMART" id="SM00044">
    <property type="entry name" value="CYCc"/>
    <property type="match status" value="1"/>
</dbReference>
<dbReference type="CDD" id="cd07302">
    <property type="entry name" value="CHD"/>
    <property type="match status" value="1"/>
</dbReference>
<organism evidence="4 5">
    <name type="scientific">Tritrichomonas foetus</name>
    <dbReference type="NCBI Taxonomy" id="1144522"/>
    <lineage>
        <taxon>Eukaryota</taxon>
        <taxon>Metamonada</taxon>
        <taxon>Parabasalia</taxon>
        <taxon>Tritrichomonadida</taxon>
        <taxon>Tritrichomonadidae</taxon>
        <taxon>Tritrichomonas</taxon>
    </lineage>
</organism>
<dbReference type="SUPFAM" id="SSF55785">
    <property type="entry name" value="PYP-like sensor domain (PAS domain)"/>
    <property type="match status" value="1"/>
</dbReference>
<keyword evidence="5" id="KW-1185">Reference proteome</keyword>
<sequence length="986" mass="113044">MINLFPNYLKKRILDFNGKTLINRRRERGRSASDSLHSTNDILDIDENEDIGARILRKPKLKMTLRRAVDNMKCKGKTILIISSLIRFVFVIACCSAMINTSTHYFRSREGVFNIIQHVGSLRVLIDNTLLRYCRLWVIKFGITPKRGKILRKLDVDEMCPHYINLSESTTDYLISSALESFYTSEQLDEALSSLPVKKTANLFEQPFPFRFCFGEHNEFTEDVNFTIHHVPVYFTSLALKYAANQDKIPPDEWHDEFEACEIVSNFNSIVNYLDSLSTMLLDIESKASEKFQRQAFFVYVILAPLVFVFLLVFHYIGYYDLLKGFHQIFDALIFLPTEVYKEISKPVFLLNQEEFLDGSQIVESQDYKRRLYLAVTIISILLTSATIVIFSYILCVYDKKFVYLNFWLDASSHRGPLILESVINTYFYVIYSNTKNGNSSNHADFLDHVYLAQSRLASIHHDLIWGYDNVISCNGFDPRLDSIHFDPMCKIEDNGTGLHKGYECLSADQLILTFSKVSVDLKKKMLDKDIKERDLLRTKEFIHYQHVSMTHLYARLMEAQEILYDGLNVQMKRLKNISLILSVIIIIIQCILFLIETFIGFQLNESFQIIRILISRIPTQFILKSPTLLELITGVEDSLKSDLLSPSKTALKRSNKIIFSINENLNLVTANTTALRVFNFTEEQFYGQSIQKFVTEESYQKMKTIIGQMFRGEIDHIQRLSFVGLSDELKEIYNEAFLEYIESDKIVVLCSSDTTQIQHNLDEIENVQQGIDVLMKKSIPLPILDQYKKDVNISFSLKTAAVLSMNIHNFVEYIASMSKTQVVHDLSIVFSTFDAIIADHYPNLIKYKIYGTCFYVAAGLFTSDLKAATTDIINFALECIQSLEDINQMIDSSLYASIGINAGGSLTAGVMGKESLLFEIVGETLTATHMLMNVTGDNKVSISQEAYSIVKYDPHFVFQEAGKIKLCCKSDTLQSYYDVTLSEEK</sequence>
<feature type="transmembrane region" description="Helical" evidence="1">
    <location>
        <begin position="372"/>
        <end position="398"/>
    </location>
</feature>
<proteinExistence type="predicted"/>
<comment type="caution">
    <text evidence="4">The sequence shown here is derived from an EMBL/GenBank/DDBJ whole genome shotgun (WGS) entry which is preliminary data.</text>
</comment>
<dbReference type="Gene3D" id="3.30.450.20">
    <property type="entry name" value="PAS domain"/>
    <property type="match status" value="1"/>
</dbReference>
<keyword evidence="1" id="KW-0812">Transmembrane</keyword>
<feature type="transmembrane region" description="Helical" evidence="1">
    <location>
        <begin position="580"/>
        <end position="602"/>
    </location>
</feature>
<evidence type="ECO:0000256" key="1">
    <source>
        <dbReference type="SAM" id="Phobius"/>
    </source>
</evidence>
<dbReference type="EMBL" id="MLAK01001136">
    <property type="protein sequence ID" value="OHS97129.1"/>
    <property type="molecule type" value="Genomic_DNA"/>
</dbReference>
<dbReference type="PROSITE" id="PS50125">
    <property type="entry name" value="GUANYLATE_CYCLASE_2"/>
    <property type="match status" value="1"/>
</dbReference>
<dbReference type="PANTHER" id="PTHR45655">
    <property type="entry name" value="GUANYLATE CYCLASE SOLUBLE SUBUNIT BETA-2"/>
    <property type="match status" value="1"/>
</dbReference>
<name>A0A1J4JEP0_9EUKA</name>
<evidence type="ECO:0000313" key="4">
    <source>
        <dbReference type="EMBL" id="OHS97129.1"/>
    </source>
</evidence>
<feature type="domain" description="PAS" evidence="2">
    <location>
        <begin position="659"/>
        <end position="714"/>
    </location>
</feature>
<evidence type="ECO:0000259" key="3">
    <source>
        <dbReference type="PROSITE" id="PS50125"/>
    </source>
</evidence>
<keyword evidence="1" id="KW-0472">Membrane</keyword>
<dbReference type="GO" id="GO:0008074">
    <property type="term" value="C:guanylate cyclase complex, soluble"/>
    <property type="evidence" value="ECO:0007669"/>
    <property type="project" value="TreeGrafter"/>
</dbReference>
<feature type="transmembrane region" description="Helical" evidence="1">
    <location>
        <begin position="79"/>
        <end position="99"/>
    </location>
</feature>
<dbReference type="AlphaFoldDB" id="A0A1J4JEP0"/>
<reference evidence="4" key="1">
    <citation type="submission" date="2016-10" db="EMBL/GenBank/DDBJ databases">
        <authorList>
            <person name="Benchimol M."/>
            <person name="Almeida L.G."/>
            <person name="Vasconcelos A.T."/>
            <person name="Perreira-Neves A."/>
            <person name="Rosa I.A."/>
            <person name="Tasca T."/>
            <person name="Bogo M.R."/>
            <person name="de Souza W."/>
        </authorList>
    </citation>
    <scope>NUCLEOTIDE SEQUENCE [LARGE SCALE GENOMIC DNA]</scope>
    <source>
        <strain evidence="4">K</strain>
    </source>
</reference>
<dbReference type="InterPro" id="IPR035965">
    <property type="entry name" value="PAS-like_dom_sf"/>
</dbReference>
<feature type="transmembrane region" description="Helical" evidence="1">
    <location>
        <begin position="297"/>
        <end position="317"/>
    </location>
</feature>
<dbReference type="GO" id="GO:0004383">
    <property type="term" value="F:guanylate cyclase activity"/>
    <property type="evidence" value="ECO:0007669"/>
    <property type="project" value="TreeGrafter"/>
</dbReference>
<dbReference type="PANTHER" id="PTHR45655:SF13">
    <property type="entry name" value="SOLUBLE GUANYLATE CYCLASE GCY-32-RELATED"/>
    <property type="match status" value="1"/>
</dbReference>
<dbReference type="InterPro" id="IPR029787">
    <property type="entry name" value="Nucleotide_cyclase"/>
</dbReference>
<dbReference type="OrthoDB" id="60033at2759"/>
<dbReference type="InterPro" id="IPR001054">
    <property type="entry name" value="A/G_cyclase"/>
</dbReference>
<evidence type="ECO:0000313" key="5">
    <source>
        <dbReference type="Proteomes" id="UP000179807"/>
    </source>
</evidence>